<dbReference type="PANTHER" id="PTHR33993">
    <property type="entry name" value="GLYOXALASE-RELATED"/>
    <property type="match status" value="1"/>
</dbReference>
<dbReference type="Proteomes" id="UP001596379">
    <property type="component" value="Unassembled WGS sequence"/>
</dbReference>
<evidence type="ECO:0000259" key="1">
    <source>
        <dbReference type="PROSITE" id="PS51819"/>
    </source>
</evidence>
<dbReference type="SUPFAM" id="SSF54593">
    <property type="entry name" value="Glyoxalase/Bleomycin resistance protein/Dihydroxybiphenyl dioxygenase"/>
    <property type="match status" value="1"/>
</dbReference>
<dbReference type="InterPro" id="IPR052164">
    <property type="entry name" value="Anthracycline_SecMetBiosynth"/>
</dbReference>
<protein>
    <submittedName>
        <fullName evidence="2">VOC family protein</fullName>
    </submittedName>
</protein>
<dbReference type="RefSeq" id="WP_382235454.1">
    <property type="nucleotide sequence ID" value="NZ_JBHTCC010000003.1"/>
</dbReference>
<comment type="caution">
    <text evidence="2">The sequence shown here is derived from an EMBL/GenBank/DDBJ whole genome shotgun (WGS) entry which is preliminary data.</text>
</comment>
<evidence type="ECO:0000313" key="2">
    <source>
        <dbReference type="EMBL" id="MFC7299439.1"/>
    </source>
</evidence>
<dbReference type="Gene3D" id="3.10.180.10">
    <property type="entry name" value="2,3-Dihydroxybiphenyl 1,2-Dioxygenase, domain 1"/>
    <property type="match status" value="1"/>
</dbReference>
<keyword evidence="3" id="KW-1185">Reference proteome</keyword>
<sequence length="141" mass="15307">MNAHEKLNYVEYPSRDIAATKHFFEAAFGWHFIDYGPDYSAFSNQGLDGGFYQSELASNTATGAALLVFYSRTLESTEQKVRAAGGIVNKEIFAFPGGRRFHFIEPGGNEFAVWSEADAPVSAQADSNLIGAIASGDKNAQ</sequence>
<dbReference type="InterPro" id="IPR004360">
    <property type="entry name" value="Glyas_Fos-R_dOase_dom"/>
</dbReference>
<evidence type="ECO:0000313" key="3">
    <source>
        <dbReference type="Proteomes" id="UP001596379"/>
    </source>
</evidence>
<dbReference type="InterPro" id="IPR029068">
    <property type="entry name" value="Glyas_Bleomycin-R_OHBP_Dase"/>
</dbReference>
<dbReference type="EMBL" id="JBHTCC010000003">
    <property type="protein sequence ID" value="MFC7299439.1"/>
    <property type="molecule type" value="Genomic_DNA"/>
</dbReference>
<feature type="domain" description="VOC" evidence="1">
    <location>
        <begin position="6"/>
        <end position="116"/>
    </location>
</feature>
<reference evidence="3" key="1">
    <citation type="journal article" date="2019" name="Int. J. Syst. Evol. Microbiol.">
        <title>The Global Catalogue of Microorganisms (GCM) 10K type strain sequencing project: providing services to taxonomists for standard genome sequencing and annotation.</title>
        <authorList>
            <consortium name="The Broad Institute Genomics Platform"/>
            <consortium name="The Broad Institute Genome Sequencing Center for Infectious Disease"/>
            <person name="Wu L."/>
            <person name="Ma J."/>
        </authorList>
    </citation>
    <scope>NUCLEOTIDE SEQUENCE [LARGE SCALE GENOMIC DNA]</scope>
    <source>
        <strain evidence="3">CCUG 36956</strain>
    </source>
</reference>
<organism evidence="2 3">
    <name type="scientific">Herminiimonas aquatilis</name>
    <dbReference type="NCBI Taxonomy" id="345342"/>
    <lineage>
        <taxon>Bacteria</taxon>
        <taxon>Pseudomonadati</taxon>
        <taxon>Pseudomonadota</taxon>
        <taxon>Betaproteobacteria</taxon>
        <taxon>Burkholderiales</taxon>
        <taxon>Oxalobacteraceae</taxon>
        <taxon>Herminiimonas</taxon>
    </lineage>
</organism>
<dbReference type="PROSITE" id="PS51819">
    <property type="entry name" value="VOC"/>
    <property type="match status" value="1"/>
</dbReference>
<dbReference type="CDD" id="cd07247">
    <property type="entry name" value="SgaA_N_like"/>
    <property type="match status" value="1"/>
</dbReference>
<dbReference type="InterPro" id="IPR037523">
    <property type="entry name" value="VOC_core"/>
</dbReference>
<dbReference type="PANTHER" id="PTHR33993:SF1">
    <property type="entry name" value="GLYOXALASE FAMILY PROTEIN"/>
    <property type="match status" value="1"/>
</dbReference>
<accession>A0ABW2J8C5</accession>
<dbReference type="Pfam" id="PF00903">
    <property type="entry name" value="Glyoxalase"/>
    <property type="match status" value="1"/>
</dbReference>
<proteinExistence type="predicted"/>
<name>A0ABW2J8C5_9BURK</name>
<gene>
    <name evidence="2" type="ORF">ACFQO0_13425</name>
</gene>